<dbReference type="InterPro" id="IPR004358">
    <property type="entry name" value="Sig_transdc_His_kin-like_C"/>
</dbReference>
<evidence type="ECO:0000256" key="6">
    <source>
        <dbReference type="ARBA" id="ARBA00022777"/>
    </source>
</evidence>
<dbReference type="InterPro" id="IPR035965">
    <property type="entry name" value="PAS-like_dom_sf"/>
</dbReference>
<keyword evidence="5" id="KW-0547">Nucleotide-binding</keyword>
<dbReference type="PROSITE" id="PS50112">
    <property type="entry name" value="PAS"/>
    <property type="match status" value="1"/>
</dbReference>
<dbReference type="CDD" id="cd00130">
    <property type="entry name" value="PAS"/>
    <property type="match status" value="1"/>
</dbReference>
<dbReference type="AlphaFoldDB" id="A0A2S9H0T1"/>
<reference evidence="13 14" key="1">
    <citation type="submission" date="2018-02" db="EMBL/GenBank/DDBJ databases">
        <title>Solimicrobium silvestre gen. nov., sp. nov., isolated from alpine forest soil.</title>
        <authorList>
            <person name="Margesin R."/>
            <person name="Albuquerque L."/>
            <person name="Zhang D.-C."/>
            <person name="Froufe H.J.C."/>
            <person name="Severino R."/>
            <person name="Roxo I."/>
            <person name="Egas C."/>
            <person name="Da Costa M.S."/>
        </authorList>
    </citation>
    <scope>NUCLEOTIDE SEQUENCE [LARGE SCALE GENOMIC DNA]</scope>
    <source>
        <strain evidence="13 14">S20-91</strain>
    </source>
</reference>
<dbReference type="InterPro" id="IPR003661">
    <property type="entry name" value="HisK_dim/P_dom"/>
</dbReference>
<gene>
    <name evidence="13" type="ORF">S2091_1590</name>
</gene>
<dbReference type="PROSITE" id="PS50109">
    <property type="entry name" value="HIS_KIN"/>
    <property type="match status" value="1"/>
</dbReference>
<dbReference type="CDD" id="cd00082">
    <property type="entry name" value="HisKA"/>
    <property type="match status" value="1"/>
</dbReference>
<comment type="caution">
    <text evidence="13">The sequence shown here is derived from an EMBL/GenBank/DDBJ whole genome shotgun (WGS) entry which is preliminary data.</text>
</comment>
<dbReference type="Pfam" id="PF02518">
    <property type="entry name" value="HATPase_c"/>
    <property type="match status" value="1"/>
</dbReference>
<feature type="domain" description="Histidine kinase" evidence="10">
    <location>
        <begin position="448"/>
        <end position="663"/>
    </location>
</feature>
<evidence type="ECO:0000313" key="13">
    <source>
        <dbReference type="EMBL" id="PRC93589.1"/>
    </source>
</evidence>
<keyword evidence="7" id="KW-0067">ATP-binding</keyword>
<keyword evidence="3" id="KW-0597">Phosphoprotein</keyword>
<keyword evidence="9" id="KW-0472">Membrane</keyword>
<keyword evidence="9" id="KW-0812">Transmembrane</keyword>
<keyword evidence="8" id="KW-0902">Two-component regulatory system</keyword>
<organism evidence="13 14">
    <name type="scientific">Solimicrobium silvestre</name>
    <dbReference type="NCBI Taxonomy" id="2099400"/>
    <lineage>
        <taxon>Bacteria</taxon>
        <taxon>Pseudomonadati</taxon>
        <taxon>Pseudomonadota</taxon>
        <taxon>Betaproteobacteria</taxon>
        <taxon>Burkholderiales</taxon>
        <taxon>Oxalobacteraceae</taxon>
        <taxon>Solimicrobium</taxon>
    </lineage>
</organism>
<accession>A0A2S9H0T1</accession>
<evidence type="ECO:0000256" key="1">
    <source>
        <dbReference type="ARBA" id="ARBA00000085"/>
    </source>
</evidence>
<dbReference type="Pfam" id="PF00512">
    <property type="entry name" value="HisKA"/>
    <property type="match status" value="1"/>
</dbReference>
<evidence type="ECO:0000256" key="7">
    <source>
        <dbReference type="ARBA" id="ARBA00022840"/>
    </source>
</evidence>
<dbReference type="SUPFAM" id="SSF55785">
    <property type="entry name" value="PYP-like sensor domain (PAS domain)"/>
    <property type="match status" value="1"/>
</dbReference>
<protein>
    <recommendedName>
        <fullName evidence="2">histidine kinase</fullName>
        <ecNumber evidence="2">2.7.13.3</ecNumber>
    </recommendedName>
</protein>
<keyword evidence="9" id="KW-1133">Transmembrane helix</keyword>
<dbReference type="SMART" id="SM00086">
    <property type="entry name" value="PAC"/>
    <property type="match status" value="1"/>
</dbReference>
<proteinExistence type="predicted"/>
<dbReference type="InterPro" id="IPR001610">
    <property type="entry name" value="PAC"/>
</dbReference>
<dbReference type="SUPFAM" id="SSF55874">
    <property type="entry name" value="ATPase domain of HSP90 chaperone/DNA topoisomerase II/histidine kinase"/>
    <property type="match status" value="1"/>
</dbReference>
<dbReference type="PANTHER" id="PTHR43065">
    <property type="entry name" value="SENSOR HISTIDINE KINASE"/>
    <property type="match status" value="1"/>
</dbReference>
<evidence type="ECO:0000256" key="5">
    <source>
        <dbReference type="ARBA" id="ARBA00022741"/>
    </source>
</evidence>
<name>A0A2S9H0T1_9BURK</name>
<evidence type="ECO:0000256" key="2">
    <source>
        <dbReference type="ARBA" id="ARBA00012438"/>
    </source>
</evidence>
<evidence type="ECO:0000313" key="14">
    <source>
        <dbReference type="Proteomes" id="UP000237839"/>
    </source>
</evidence>
<feature type="transmembrane region" description="Helical" evidence="9">
    <location>
        <begin position="29"/>
        <end position="48"/>
    </location>
</feature>
<dbReference type="PRINTS" id="PR00344">
    <property type="entry name" value="BCTRLSENSOR"/>
</dbReference>
<dbReference type="EC" id="2.7.13.3" evidence="2"/>
<dbReference type="EMBL" id="PUGF01000006">
    <property type="protein sequence ID" value="PRC93589.1"/>
    <property type="molecule type" value="Genomic_DNA"/>
</dbReference>
<dbReference type="SMART" id="SM00387">
    <property type="entry name" value="HATPase_c"/>
    <property type="match status" value="1"/>
</dbReference>
<evidence type="ECO:0000256" key="3">
    <source>
        <dbReference type="ARBA" id="ARBA00022553"/>
    </source>
</evidence>
<evidence type="ECO:0000256" key="8">
    <source>
        <dbReference type="ARBA" id="ARBA00023012"/>
    </source>
</evidence>
<dbReference type="PANTHER" id="PTHR43065:SF10">
    <property type="entry name" value="PEROXIDE STRESS-ACTIVATED HISTIDINE KINASE MAK3"/>
    <property type="match status" value="1"/>
</dbReference>
<dbReference type="Gene3D" id="3.30.565.10">
    <property type="entry name" value="Histidine kinase-like ATPase, C-terminal domain"/>
    <property type="match status" value="1"/>
</dbReference>
<keyword evidence="14" id="KW-1185">Reference proteome</keyword>
<dbReference type="Pfam" id="PF13426">
    <property type="entry name" value="PAS_9"/>
    <property type="match status" value="1"/>
</dbReference>
<dbReference type="Gene3D" id="1.10.287.130">
    <property type="match status" value="1"/>
</dbReference>
<evidence type="ECO:0000259" key="12">
    <source>
        <dbReference type="PROSITE" id="PS50113"/>
    </source>
</evidence>
<dbReference type="SMART" id="SM00388">
    <property type="entry name" value="HisKA"/>
    <property type="match status" value="1"/>
</dbReference>
<dbReference type="InterPro" id="IPR005467">
    <property type="entry name" value="His_kinase_dom"/>
</dbReference>
<dbReference type="PROSITE" id="PS50113">
    <property type="entry name" value="PAC"/>
    <property type="match status" value="1"/>
</dbReference>
<dbReference type="Gene3D" id="3.30.450.20">
    <property type="entry name" value="PAS domain"/>
    <property type="match status" value="1"/>
</dbReference>
<feature type="domain" description="PAS" evidence="11">
    <location>
        <begin position="301"/>
        <end position="347"/>
    </location>
</feature>
<evidence type="ECO:0000259" key="11">
    <source>
        <dbReference type="PROSITE" id="PS50112"/>
    </source>
</evidence>
<dbReference type="SMART" id="SM00091">
    <property type="entry name" value="PAS"/>
    <property type="match status" value="1"/>
</dbReference>
<keyword evidence="6" id="KW-0418">Kinase</keyword>
<dbReference type="InterPro" id="IPR000014">
    <property type="entry name" value="PAS"/>
</dbReference>
<dbReference type="InterPro" id="IPR003594">
    <property type="entry name" value="HATPase_dom"/>
</dbReference>
<dbReference type="GO" id="GO:0000155">
    <property type="term" value="F:phosphorelay sensor kinase activity"/>
    <property type="evidence" value="ECO:0007669"/>
    <property type="project" value="InterPro"/>
</dbReference>
<feature type="domain" description="PAC" evidence="12">
    <location>
        <begin position="376"/>
        <end position="428"/>
    </location>
</feature>
<keyword evidence="4" id="KW-0808">Transferase</keyword>
<sequence length="670" mass="75728">MPILKLPKPITIVDNHISRTRSPFIKQHWVPPILLAILLLPVLILLPWRSQKIEFEDRQQQLIADTLWVEQGIRFQLIRNEDSLRVLGDDIIANSVAPEQLKARFSALIQKHPELHQLIWLDAKDQVRFSTRPFTPADFSLYSKQAIVHARSSETPQYAQPATQEGEDSVILMDYHLPLFRHNRYIGSLVVSYEMSEILEKLVPWWFAKDNEISLTDIDDIVFAMRADGGYGHNVYTHSRNLDLSGVNLILKINSIKSTPRLLSNYLVAAVVLLGLGLVWSLWALWRDILRRQAAETALREQMAFRSAMEKSLVTGLRVRSLDGRLVYVNPAFCDMVGYTEQQLVGQKAPLPFWAAEAIDSYQKRLPIMGKNMSLSGFETVYKHADGHLIPVLIYESALLDDDGMQTGWMGSILDISDRKQAEQILRQHEERLESSARLSTMGELASVMAHELNQPLAAISSYATGALNMMKMGDVEPSVLQPALIQMQNQAQRAGQIIRSVHDFVVKREPNRTQMQLKAVFNSVLPLIELQAKSYLINVQIYIEHPLPDVLVDSISLEQVILNLTRNALQAMQELTLQQRILQIEVKKYGNYVQVEVIDHGAGMDQDVVDRLFSPFFSTKAEGMGMGLNICRTIIEFHGGQLTFRANPTGGTIFCFTLPAIESSSTIEG</sequence>
<dbReference type="Proteomes" id="UP000237839">
    <property type="component" value="Unassembled WGS sequence"/>
</dbReference>
<dbReference type="NCBIfam" id="TIGR00229">
    <property type="entry name" value="sensory_box"/>
    <property type="match status" value="1"/>
</dbReference>
<dbReference type="InterPro" id="IPR036890">
    <property type="entry name" value="HATPase_C_sf"/>
</dbReference>
<comment type="catalytic activity">
    <reaction evidence="1">
        <text>ATP + protein L-histidine = ADP + protein N-phospho-L-histidine.</text>
        <dbReference type="EC" id="2.7.13.3"/>
    </reaction>
</comment>
<evidence type="ECO:0000256" key="9">
    <source>
        <dbReference type="SAM" id="Phobius"/>
    </source>
</evidence>
<dbReference type="SUPFAM" id="SSF47384">
    <property type="entry name" value="Homodimeric domain of signal transducing histidine kinase"/>
    <property type="match status" value="1"/>
</dbReference>
<evidence type="ECO:0000259" key="10">
    <source>
        <dbReference type="PROSITE" id="PS50109"/>
    </source>
</evidence>
<dbReference type="InterPro" id="IPR036097">
    <property type="entry name" value="HisK_dim/P_sf"/>
</dbReference>
<dbReference type="GO" id="GO:0005524">
    <property type="term" value="F:ATP binding"/>
    <property type="evidence" value="ECO:0007669"/>
    <property type="project" value="UniProtKB-KW"/>
</dbReference>
<evidence type="ECO:0000256" key="4">
    <source>
        <dbReference type="ARBA" id="ARBA00022679"/>
    </source>
</evidence>
<dbReference type="InterPro" id="IPR000700">
    <property type="entry name" value="PAS-assoc_C"/>
</dbReference>
<feature type="transmembrane region" description="Helical" evidence="9">
    <location>
        <begin position="266"/>
        <end position="286"/>
    </location>
</feature>